<protein>
    <submittedName>
        <fullName evidence="3">Aldo/keto reductase</fullName>
    </submittedName>
</protein>
<dbReference type="EMBL" id="KZ819605">
    <property type="protein sequence ID" value="PWN32662.1"/>
    <property type="molecule type" value="Genomic_DNA"/>
</dbReference>
<dbReference type="InterPro" id="IPR036812">
    <property type="entry name" value="NAD(P)_OxRdtase_dom_sf"/>
</dbReference>
<accession>A0A316V5D0</accession>
<dbReference type="Proteomes" id="UP000245771">
    <property type="component" value="Unassembled WGS sequence"/>
</dbReference>
<name>A0A316V5D0_9BASI</name>
<dbReference type="CDD" id="cd19077">
    <property type="entry name" value="AKR_AKR8A1-2"/>
    <property type="match status" value="1"/>
</dbReference>
<sequence length="325" mass="35792">MTSNNTIGYGLMGMTWRDDQVDDETAFTAMREAIKMGAVHWSTAEFYGPKENPNAGIHLLRRYFDRYPEDAKKVSIYVKGCFNIKTFSTDSSADGVRKSLHNCQTILGSSKAVDYFGPARRDKNVSIEETMEAFKALIKEGQIKGVFLSEVGEETIRKAHAVQPLSAVEVEFSMFTQDILENGVGKATKDLDISILAYSPLGRGFLAGAVKSINDIPKGDRRLVFDRFQGENLEKNVALAEKIRNFAQRIGATPAQVAIAWMFSNPDKTGKMIPIPGATKIERVHENSSLISLSTEQIKELNELVPAAHVSGGRANKAAEALLWG</sequence>
<dbReference type="SUPFAM" id="SSF51430">
    <property type="entry name" value="NAD(P)-linked oxidoreductase"/>
    <property type="match status" value="1"/>
</dbReference>
<evidence type="ECO:0000256" key="1">
    <source>
        <dbReference type="ARBA" id="ARBA00023002"/>
    </source>
</evidence>
<feature type="domain" description="NADP-dependent oxidoreductase" evidence="2">
    <location>
        <begin position="7"/>
        <end position="304"/>
    </location>
</feature>
<dbReference type="AlphaFoldDB" id="A0A316V5D0"/>
<dbReference type="PANTHER" id="PTHR43625:SF78">
    <property type="entry name" value="PYRIDOXAL REDUCTASE-RELATED"/>
    <property type="match status" value="1"/>
</dbReference>
<organism evidence="3 4">
    <name type="scientific">Meira miltonrushii</name>
    <dbReference type="NCBI Taxonomy" id="1280837"/>
    <lineage>
        <taxon>Eukaryota</taxon>
        <taxon>Fungi</taxon>
        <taxon>Dikarya</taxon>
        <taxon>Basidiomycota</taxon>
        <taxon>Ustilaginomycotina</taxon>
        <taxon>Exobasidiomycetes</taxon>
        <taxon>Exobasidiales</taxon>
        <taxon>Brachybasidiaceae</taxon>
        <taxon>Meira</taxon>
    </lineage>
</organism>
<dbReference type="InterPro" id="IPR023210">
    <property type="entry name" value="NADP_OxRdtase_dom"/>
</dbReference>
<dbReference type="Gene3D" id="3.20.20.100">
    <property type="entry name" value="NADP-dependent oxidoreductase domain"/>
    <property type="match status" value="1"/>
</dbReference>
<evidence type="ECO:0000259" key="2">
    <source>
        <dbReference type="Pfam" id="PF00248"/>
    </source>
</evidence>
<keyword evidence="4" id="KW-1185">Reference proteome</keyword>
<dbReference type="GO" id="GO:0005737">
    <property type="term" value="C:cytoplasm"/>
    <property type="evidence" value="ECO:0007669"/>
    <property type="project" value="TreeGrafter"/>
</dbReference>
<keyword evidence="1" id="KW-0560">Oxidoreductase</keyword>
<dbReference type="GeneID" id="37024625"/>
<gene>
    <name evidence="3" type="ORF">FA14DRAFT_76430</name>
</gene>
<dbReference type="FunCoup" id="A0A316V5D0">
    <property type="interactions" value="232"/>
</dbReference>
<proteinExistence type="predicted"/>
<reference evidence="3 4" key="1">
    <citation type="journal article" date="2018" name="Mol. Biol. Evol.">
        <title>Broad Genomic Sampling Reveals a Smut Pathogenic Ancestry of the Fungal Clade Ustilaginomycotina.</title>
        <authorList>
            <person name="Kijpornyongpan T."/>
            <person name="Mondo S.J."/>
            <person name="Barry K."/>
            <person name="Sandor L."/>
            <person name="Lee J."/>
            <person name="Lipzen A."/>
            <person name="Pangilinan J."/>
            <person name="LaButti K."/>
            <person name="Hainaut M."/>
            <person name="Henrissat B."/>
            <person name="Grigoriev I.V."/>
            <person name="Spatafora J.W."/>
            <person name="Aime M.C."/>
        </authorList>
    </citation>
    <scope>NUCLEOTIDE SEQUENCE [LARGE SCALE GENOMIC DNA]</scope>
    <source>
        <strain evidence="3 4">MCA 3882</strain>
    </source>
</reference>
<dbReference type="InterPro" id="IPR050791">
    <property type="entry name" value="Aldo-Keto_reductase"/>
</dbReference>
<dbReference type="OrthoDB" id="37537at2759"/>
<dbReference type="InParanoid" id="A0A316V5D0"/>
<evidence type="ECO:0000313" key="3">
    <source>
        <dbReference type="EMBL" id="PWN32662.1"/>
    </source>
</evidence>
<evidence type="ECO:0000313" key="4">
    <source>
        <dbReference type="Proteomes" id="UP000245771"/>
    </source>
</evidence>
<dbReference type="Pfam" id="PF00248">
    <property type="entry name" value="Aldo_ket_red"/>
    <property type="match status" value="1"/>
</dbReference>
<dbReference type="RefSeq" id="XP_025352964.1">
    <property type="nucleotide sequence ID" value="XM_025502844.1"/>
</dbReference>
<dbReference type="PANTHER" id="PTHR43625">
    <property type="entry name" value="AFLATOXIN B1 ALDEHYDE REDUCTASE"/>
    <property type="match status" value="1"/>
</dbReference>
<dbReference type="STRING" id="1280837.A0A316V5D0"/>
<dbReference type="GO" id="GO:0016491">
    <property type="term" value="F:oxidoreductase activity"/>
    <property type="evidence" value="ECO:0007669"/>
    <property type="project" value="UniProtKB-KW"/>
</dbReference>